<protein>
    <submittedName>
        <fullName evidence="1">Uncharacterized protein</fullName>
    </submittedName>
</protein>
<gene>
    <name evidence="1" type="ORF">C9374_006103</name>
</gene>
<organism evidence="1 2">
    <name type="scientific">Naegleria lovaniensis</name>
    <name type="common">Amoeba</name>
    <dbReference type="NCBI Taxonomy" id="51637"/>
    <lineage>
        <taxon>Eukaryota</taxon>
        <taxon>Discoba</taxon>
        <taxon>Heterolobosea</taxon>
        <taxon>Tetramitia</taxon>
        <taxon>Eutetramitia</taxon>
        <taxon>Vahlkampfiidae</taxon>
        <taxon>Naegleria</taxon>
    </lineage>
</organism>
<dbReference type="RefSeq" id="XP_044547398.1">
    <property type="nucleotide sequence ID" value="XM_044695927.1"/>
</dbReference>
<dbReference type="EMBL" id="PYSW02000026">
    <property type="protein sequence ID" value="KAG2381719.1"/>
    <property type="molecule type" value="Genomic_DNA"/>
</dbReference>
<dbReference type="Proteomes" id="UP000816034">
    <property type="component" value="Unassembled WGS sequence"/>
</dbReference>
<sequence length="233" mass="26126">MLSEASDQTSSNTSSSTIAGNNIINLPIVPFFKSETTHLHIRSELPQRKKMFGGSDDSSPKQFLESSVTSQRLKIVHGSTPTPEGTTVDRTFGVVGSKWGGKTTFLSHLRQLYGKKYSIIDKASLGDRIRGSILKSFVNLLGATNYFLEQEEFLVENQERVTEYLLNYKFTKELKSSHISTATNPEPRSKIDEMRQLKLALKNIPLSSTEFNDIKSEVIEYFESQKADLHSLG</sequence>
<comment type="caution">
    <text evidence="1">The sequence shown here is derived from an EMBL/GenBank/DDBJ whole genome shotgun (WGS) entry which is preliminary data.</text>
</comment>
<proteinExistence type="predicted"/>
<evidence type="ECO:0000313" key="1">
    <source>
        <dbReference type="EMBL" id="KAG2381719.1"/>
    </source>
</evidence>
<dbReference type="GeneID" id="68098557"/>
<reference evidence="1 2" key="1">
    <citation type="journal article" date="2018" name="BMC Genomics">
        <title>The genome of Naegleria lovaniensis, the basis for a comparative approach to unravel pathogenicity factors of the human pathogenic amoeba N. fowleri.</title>
        <authorList>
            <person name="Liechti N."/>
            <person name="Schurch N."/>
            <person name="Bruggmann R."/>
            <person name="Wittwer M."/>
        </authorList>
    </citation>
    <scope>NUCLEOTIDE SEQUENCE [LARGE SCALE GENOMIC DNA]</scope>
    <source>
        <strain evidence="1 2">ATCC 30569</strain>
    </source>
</reference>
<accession>A0AA88GIQ9</accession>
<name>A0AA88GIQ9_NAELO</name>
<keyword evidence="2" id="KW-1185">Reference proteome</keyword>
<dbReference type="AlphaFoldDB" id="A0AA88GIQ9"/>
<evidence type="ECO:0000313" key="2">
    <source>
        <dbReference type="Proteomes" id="UP000816034"/>
    </source>
</evidence>